<name>A0A4Q1BND8_TREME</name>
<evidence type="ECO:0000256" key="5">
    <source>
        <dbReference type="ARBA" id="ARBA00022942"/>
    </source>
</evidence>
<feature type="compositionally biased region" description="Acidic residues" evidence="7">
    <location>
        <begin position="1020"/>
        <end position="1031"/>
    </location>
</feature>
<dbReference type="InterPro" id="IPR016024">
    <property type="entry name" value="ARM-type_fold"/>
</dbReference>
<dbReference type="Pfam" id="PF13646">
    <property type="entry name" value="HEAT_2"/>
    <property type="match status" value="1"/>
</dbReference>
<feature type="compositionally biased region" description="Polar residues" evidence="7">
    <location>
        <begin position="832"/>
        <end position="849"/>
    </location>
</feature>
<accession>A0A4Q1BND8</accession>
<evidence type="ECO:0000256" key="4">
    <source>
        <dbReference type="ARBA" id="ARBA00022737"/>
    </source>
</evidence>
<comment type="caution">
    <text evidence="10">The sequence shown here is derived from an EMBL/GenBank/DDBJ whole genome shotgun (WGS) entry which is preliminary data.</text>
</comment>
<feature type="region of interest" description="Disordered" evidence="7">
    <location>
        <begin position="1007"/>
        <end position="1093"/>
    </location>
</feature>
<dbReference type="InterPro" id="IPR016642">
    <property type="entry name" value="26S_Psome_Rpn2"/>
</dbReference>
<feature type="compositionally biased region" description="Acidic residues" evidence="7">
    <location>
        <begin position="1045"/>
        <end position="1085"/>
    </location>
</feature>
<proteinExistence type="inferred from homology"/>
<dbReference type="GO" id="GO:0042176">
    <property type="term" value="P:regulation of protein catabolic process"/>
    <property type="evidence" value="ECO:0007669"/>
    <property type="project" value="UniProtKB-UniRule"/>
</dbReference>
<dbReference type="PANTHER" id="PTHR10943">
    <property type="entry name" value="26S PROTEASOME NON-ATPASE REGULATORY SUBUNIT"/>
    <property type="match status" value="1"/>
</dbReference>
<evidence type="ECO:0000256" key="2">
    <source>
        <dbReference type="ARBA" id="ARBA00006308"/>
    </source>
</evidence>
<feature type="compositionally biased region" description="Basic and acidic residues" evidence="7">
    <location>
        <begin position="894"/>
        <end position="905"/>
    </location>
</feature>
<dbReference type="Pfam" id="PF18004">
    <property type="entry name" value="RPN2_C"/>
    <property type="match status" value="1"/>
</dbReference>
<dbReference type="GO" id="GO:0005634">
    <property type="term" value="C:nucleus"/>
    <property type="evidence" value="ECO:0007669"/>
    <property type="project" value="TreeGrafter"/>
</dbReference>
<dbReference type="FunFam" id="1.25.10.10:FF:000017">
    <property type="entry name" value="26S proteasome non-ATPase regulatory subunit 1"/>
    <property type="match status" value="1"/>
</dbReference>
<feature type="region of interest" description="Disordered" evidence="7">
    <location>
        <begin position="821"/>
        <end position="849"/>
    </location>
</feature>
<dbReference type="OrthoDB" id="261572at2759"/>
<comment type="similarity">
    <text evidence="2 6">Belongs to the proteasome subunit S1 family.</text>
</comment>
<dbReference type="PIRSF" id="PIRSF015947">
    <property type="entry name" value="26S_Psome_Rpn2"/>
    <property type="match status" value="1"/>
</dbReference>
<keyword evidence="4" id="KW-0677">Repeat</keyword>
<gene>
    <name evidence="10" type="ORF">M231_03318</name>
</gene>
<organism evidence="10 11">
    <name type="scientific">Tremella mesenterica</name>
    <name type="common">Jelly fungus</name>
    <dbReference type="NCBI Taxonomy" id="5217"/>
    <lineage>
        <taxon>Eukaryota</taxon>
        <taxon>Fungi</taxon>
        <taxon>Dikarya</taxon>
        <taxon>Basidiomycota</taxon>
        <taxon>Agaricomycotina</taxon>
        <taxon>Tremellomycetes</taxon>
        <taxon>Tremellales</taxon>
        <taxon>Tremellaceae</taxon>
        <taxon>Tremella</taxon>
    </lineage>
</organism>
<reference evidence="10 11" key="1">
    <citation type="submission" date="2016-06" db="EMBL/GenBank/DDBJ databases">
        <title>Evolution of pathogenesis and genome organization in the Tremellales.</title>
        <authorList>
            <person name="Cuomo C."/>
            <person name="Litvintseva A."/>
            <person name="Heitman J."/>
            <person name="Chen Y."/>
            <person name="Sun S."/>
            <person name="Springer D."/>
            <person name="Dromer F."/>
            <person name="Young S."/>
            <person name="Zeng Q."/>
            <person name="Chapman S."/>
            <person name="Gujja S."/>
            <person name="Saif S."/>
            <person name="Birren B."/>
        </authorList>
    </citation>
    <scope>NUCLEOTIDE SEQUENCE [LARGE SCALE GENOMIC DNA]</scope>
    <source>
        <strain evidence="10 11">ATCC 28783</strain>
    </source>
</reference>
<feature type="compositionally biased region" description="Polar residues" evidence="7">
    <location>
        <begin position="955"/>
        <end position="978"/>
    </location>
</feature>
<dbReference type="InParanoid" id="A0A4Q1BND8"/>
<dbReference type="Pfam" id="PF21505">
    <property type="entry name" value="RPN2_N"/>
    <property type="match status" value="1"/>
</dbReference>
<dbReference type="SUPFAM" id="SSF48371">
    <property type="entry name" value="ARM repeat"/>
    <property type="match status" value="1"/>
</dbReference>
<keyword evidence="11" id="KW-1185">Reference proteome</keyword>
<dbReference type="InterPro" id="IPR040623">
    <property type="entry name" value="RPN2_C"/>
</dbReference>
<dbReference type="PANTHER" id="PTHR10943:SF2">
    <property type="entry name" value="26S PROTEASOME NON-ATPASE REGULATORY SUBUNIT 1"/>
    <property type="match status" value="1"/>
</dbReference>
<sequence>MPVPAVTTSAAGSLQLLEDEDQHVRLYALNHLLAIVAQFWAEISDKLSYLELLADPLSKELPAEATPYAALLVSKLYYYVGELGEAVEFALRAGKAFAAEPQGEYRQTIIAGSIDRAIAETNSGAPIDPNLQSIIDTVLSHSTQDNGKLAIGLALSLRKLDAIESIFLASHTSPTESEHDEGLLRYVLSEAVSGSSGNDSWPEEFRTALFKLLLQLFSSNPNPDWFSITIIWLQLNDHQSCAKTLYRLLREGKKAEAFQIGFDLYEVAQPSFVDEMIYALKGEAQDVFPPVPGFSDLVLKVLKGDVVTEMRLNFLQKNNKTDMSILKVTKDSLEDRYSIYHSAITFTNAFASCGTTSDRFLRENLDWLGRASNWAKFSTTAALGLIHKGSWRNGMRVVRPYLPGGTVPNVYSEGGALFALGLIYAGHLHAMEEQQLETALTKGLEEGSPVVIQHGAALGLGVAALGSGSREMYEEIRSALYQDDATAGEAAGYGMGMVMIGTAADTALDEMLSYAGETQHEKIIRSLAVGIAFLMYGQREKADDVIARLMNGQDAILRYGAMFTIALAYAGTGNNAAVRRLLHVAVSDVSDDVRRAAVTALGFVLFRNHTQVPRVVQLLAESYNPHVRHGATLALGISCVGTGLEAAIDLLEPLTRDPVDFVRQGAYISLSLILLQAPDSHPKAQSTRDLLHKVVNDKHEDAMARFGASLAQGILDAGGRNVTISLSTRAGTLNMHAIVGLALFVQFWYWFPLAHGLGLAFTPTTVIALDEEMRIPKVSFRCDGKPSSFAYPIGKKEEKEKKTEKAKAAVLSTTVKAQARKKRQAGDVEMATSPNSPMTMTSPISLPTVNDTPNNIISSIDGVLTNSNESVEEKKSTVNMGMGENEVKGLGSSGKKEKDKDKISKKKESIGFKVENMTRVLPSQLDLLSFVNNEKYVPIRSLPIWVEDRSSENKSQLSQTQTQAQIGVNPQTRTSIKIESQGKDIKDVTKVDGKRWETGSIIVLRTIPDPTVDSKQKEEKEDEEEDDDDGEYINLDPRLWPELIMNEDDQSGEQGDGETLGEGDEEDEDDDDDEGEEGEEGDDEIPPSFEYPF</sequence>
<evidence type="ECO:0000259" key="8">
    <source>
        <dbReference type="Pfam" id="PF18004"/>
    </source>
</evidence>
<evidence type="ECO:0000256" key="3">
    <source>
        <dbReference type="ARBA" id="ARBA00015684"/>
    </source>
</evidence>
<feature type="region of interest" description="Disordered" evidence="7">
    <location>
        <begin position="955"/>
        <end position="980"/>
    </location>
</feature>
<dbReference type="AlphaFoldDB" id="A0A4Q1BND8"/>
<evidence type="ECO:0000256" key="6">
    <source>
        <dbReference type="PIRNR" id="PIRNR015947"/>
    </source>
</evidence>
<evidence type="ECO:0000256" key="1">
    <source>
        <dbReference type="ARBA" id="ARBA00002187"/>
    </source>
</evidence>
<dbReference type="EMBL" id="SDIL01000032">
    <property type="protein sequence ID" value="RXK39366.1"/>
    <property type="molecule type" value="Genomic_DNA"/>
</dbReference>
<dbReference type="InterPro" id="IPR011989">
    <property type="entry name" value="ARM-like"/>
</dbReference>
<dbReference type="VEuPathDB" id="FungiDB:TREMEDRAFT_71593"/>
<evidence type="ECO:0000256" key="7">
    <source>
        <dbReference type="SAM" id="MobiDB-lite"/>
    </source>
</evidence>
<protein>
    <recommendedName>
        <fullName evidence="3 6">26S proteasome regulatory subunit RPN2</fullName>
    </recommendedName>
</protein>
<comment type="function">
    <text evidence="1 6">Acts as a regulatory subunit of the 26S proteasome which is involved in the ATP-dependent degradation of ubiquitinated proteins.</text>
</comment>
<dbReference type="GO" id="GO:0043161">
    <property type="term" value="P:proteasome-mediated ubiquitin-dependent protein catabolic process"/>
    <property type="evidence" value="ECO:0007669"/>
    <property type="project" value="TreeGrafter"/>
</dbReference>
<dbReference type="GO" id="GO:0034515">
    <property type="term" value="C:proteasome storage granule"/>
    <property type="evidence" value="ECO:0007669"/>
    <property type="project" value="TreeGrafter"/>
</dbReference>
<dbReference type="InterPro" id="IPR048570">
    <property type="entry name" value="PSMD1_RPN2_N"/>
</dbReference>
<evidence type="ECO:0000313" key="10">
    <source>
        <dbReference type="EMBL" id="RXK39366.1"/>
    </source>
</evidence>
<dbReference type="GO" id="GO:0008540">
    <property type="term" value="C:proteasome regulatory particle, base subcomplex"/>
    <property type="evidence" value="ECO:0007669"/>
    <property type="project" value="UniProtKB-UniRule"/>
</dbReference>
<keyword evidence="5 6" id="KW-0647">Proteasome</keyword>
<dbReference type="FunCoup" id="A0A4Q1BND8">
    <property type="interactions" value="760"/>
</dbReference>
<evidence type="ECO:0000313" key="11">
    <source>
        <dbReference type="Proteomes" id="UP000289152"/>
    </source>
</evidence>
<evidence type="ECO:0000259" key="9">
    <source>
        <dbReference type="Pfam" id="PF21505"/>
    </source>
</evidence>
<dbReference type="GO" id="GO:0030234">
    <property type="term" value="F:enzyme regulator activity"/>
    <property type="evidence" value="ECO:0007669"/>
    <property type="project" value="UniProtKB-UniRule"/>
</dbReference>
<dbReference type="STRING" id="5217.A0A4Q1BND8"/>
<dbReference type="Proteomes" id="UP000289152">
    <property type="component" value="Unassembled WGS sequence"/>
</dbReference>
<dbReference type="Gene3D" id="1.25.10.10">
    <property type="entry name" value="Leucine-rich Repeat Variant"/>
    <property type="match status" value="1"/>
</dbReference>
<feature type="domain" description="26S proteasome non-ATPase regulatory subunit 1/RPN2 N-terminal" evidence="9">
    <location>
        <begin position="8"/>
        <end position="319"/>
    </location>
</feature>
<feature type="domain" description="26S proteasome regulatory subunit RPN2 C-terminal" evidence="8">
    <location>
        <begin position="764"/>
        <end position="952"/>
    </location>
</feature>
<feature type="region of interest" description="Disordered" evidence="7">
    <location>
        <begin position="882"/>
        <end position="905"/>
    </location>
</feature>